<evidence type="ECO:0000313" key="2">
    <source>
        <dbReference type="Proteomes" id="UP000286415"/>
    </source>
</evidence>
<dbReference type="Proteomes" id="UP000286415">
    <property type="component" value="Unassembled WGS sequence"/>
</dbReference>
<feature type="non-terminal residue" evidence="1">
    <location>
        <position position="1"/>
    </location>
</feature>
<dbReference type="InParanoid" id="A0A419PJ48"/>
<evidence type="ECO:0000313" key="1">
    <source>
        <dbReference type="EMBL" id="KAG5454287.1"/>
    </source>
</evidence>
<comment type="caution">
    <text evidence="1">The sequence shown here is derived from an EMBL/GenBank/DDBJ whole genome shotgun (WGS) entry which is preliminary data.</text>
</comment>
<dbReference type="AlphaFoldDB" id="A0A419PJ48"/>
<protein>
    <submittedName>
        <fullName evidence="1">Uncharacterized protein</fullName>
    </submittedName>
</protein>
<name>A0A419PJ48_CLOSI</name>
<reference evidence="1 2" key="2">
    <citation type="journal article" date="2021" name="Genomics">
        <title>High-quality reference genome for Clonorchis sinensis.</title>
        <authorList>
            <person name="Young N.D."/>
            <person name="Stroehlein A.J."/>
            <person name="Kinkar L."/>
            <person name="Wang T."/>
            <person name="Sohn W.M."/>
            <person name="Chang B.C.H."/>
            <person name="Kaur P."/>
            <person name="Weisz D."/>
            <person name="Dudchenko O."/>
            <person name="Aiden E.L."/>
            <person name="Korhonen P.K."/>
            <person name="Gasser R.B."/>
        </authorList>
    </citation>
    <scope>NUCLEOTIDE SEQUENCE [LARGE SCALE GENOMIC DNA]</scope>
    <source>
        <strain evidence="1">Cs-k2</strain>
    </source>
</reference>
<proteinExistence type="predicted"/>
<reference evidence="1 2" key="1">
    <citation type="journal article" date="2018" name="Biotechnol. Adv.">
        <title>Improved genomic resources and new bioinformatic workflow for the carcinogenic parasite Clonorchis sinensis: Biotechnological implications.</title>
        <authorList>
            <person name="Wang D."/>
            <person name="Korhonen P.K."/>
            <person name="Gasser R.B."/>
            <person name="Young N.D."/>
        </authorList>
    </citation>
    <scope>NUCLEOTIDE SEQUENCE [LARGE SCALE GENOMIC DNA]</scope>
    <source>
        <strain evidence="1">Cs-k2</strain>
    </source>
</reference>
<accession>A0A419PJ48</accession>
<gene>
    <name evidence="1" type="ORF">CSKR_106549</name>
</gene>
<sequence>QLNVLHQAASCFSCQDNRDIAIHDILSHVSLLLLQCIWSYLVAGFADALVASNFRLTLQADAGICHVRVVPSFRKGKNKVFLPETHSFANQFGFRGGLIWNPAESPVCDISRQLNVLHQAAPCSSCYDIRYISIHVYT</sequence>
<dbReference type="EMBL" id="NIRI02000010">
    <property type="protein sequence ID" value="KAG5454287.1"/>
    <property type="molecule type" value="Genomic_DNA"/>
</dbReference>
<organism evidence="1 2">
    <name type="scientific">Clonorchis sinensis</name>
    <name type="common">Chinese liver fluke</name>
    <dbReference type="NCBI Taxonomy" id="79923"/>
    <lineage>
        <taxon>Eukaryota</taxon>
        <taxon>Metazoa</taxon>
        <taxon>Spiralia</taxon>
        <taxon>Lophotrochozoa</taxon>
        <taxon>Platyhelminthes</taxon>
        <taxon>Trematoda</taxon>
        <taxon>Digenea</taxon>
        <taxon>Opisthorchiida</taxon>
        <taxon>Opisthorchiata</taxon>
        <taxon>Opisthorchiidae</taxon>
        <taxon>Clonorchis</taxon>
    </lineage>
</organism>
<keyword evidence="2" id="KW-1185">Reference proteome</keyword>